<feature type="domain" description="Mur ligase C-terminal" evidence="9">
    <location>
        <begin position="291"/>
        <end position="401"/>
    </location>
</feature>
<evidence type="ECO:0000256" key="6">
    <source>
        <dbReference type="ARBA" id="ARBA00022840"/>
    </source>
</evidence>
<evidence type="ECO:0000256" key="1">
    <source>
        <dbReference type="ARBA" id="ARBA00004496"/>
    </source>
</evidence>
<dbReference type="Proteomes" id="UP000663929">
    <property type="component" value="Chromosome"/>
</dbReference>
<keyword evidence="7 8" id="KW-0131">Cell cycle</keyword>
<keyword evidence="7 8" id="KW-0961">Cell wall biogenesis/degradation</keyword>
<dbReference type="PANTHER" id="PTHR43692">
    <property type="entry name" value="UDP-N-ACETYLMURAMOYLALANINE--D-GLUTAMATE LIGASE"/>
    <property type="match status" value="1"/>
</dbReference>
<reference evidence="11" key="1">
    <citation type="submission" date="2021-03" db="EMBL/GenBank/DDBJ databases">
        <title>Acanthopleuribacteraceae sp. M133.</title>
        <authorList>
            <person name="Wang G."/>
        </authorList>
    </citation>
    <scope>NUCLEOTIDE SEQUENCE</scope>
    <source>
        <strain evidence="11">M133</strain>
    </source>
</reference>
<dbReference type="RefSeq" id="WP_237377706.1">
    <property type="nucleotide sequence ID" value="NZ_CP071793.1"/>
</dbReference>
<name>A0A8A4TFR4_SULCO</name>
<evidence type="ECO:0000256" key="3">
    <source>
        <dbReference type="ARBA" id="ARBA00022490"/>
    </source>
</evidence>
<dbReference type="Pfam" id="PF21799">
    <property type="entry name" value="MurD-like_N"/>
    <property type="match status" value="1"/>
</dbReference>
<keyword evidence="7 8" id="KW-0133">Cell shape</keyword>
<dbReference type="GO" id="GO:0008360">
    <property type="term" value="P:regulation of cell shape"/>
    <property type="evidence" value="ECO:0007669"/>
    <property type="project" value="UniProtKB-KW"/>
</dbReference>
<evidence type="ECO:0000313" key="12">
    <source>
        <dbReference type="Proteomes" id="UP000663929"/>
    </source>
</evidence>
<dbReference type="GO" id="GO:0008764">
    <property type="term" value="F:UDP-N-acetylmuramoylalanine-D-glutamate ligase activity"/>
    <property type="evidence" value="ECO:0007669"/>
    <property type="project" value="UniProtKB-UniRule"/>
</dbReference>
<dbReference type="NCBIfam" id="TIGR01087">
    <property type="entry name" value="murD"/>
    <property type="match status" value="1"/>
</dbReference>
<dbReference type="Pfam" id="PF02875">
    <property type="entry name" value="Mur_ligase_C"/>
    <property type="match status" value="1"/>
</dbReference>
<feature type="domain" description="Mur ligase central" evidence="10">
    <location>
        <begin position="105"/>
        <end position="214"/>
    </location>
</feature>
<dbReference type="PANTHER" id="PTHR43692:SF1">
    <property type="entry name" value="UDP-N-ACETYLMURAMOYLALANINE--D-GLUTAMATE LIGASE"/>
    <property type="match status" value="1"/>
</dbReference>
<dbReference type="GO" id="GO:0071555">
    <property type="term" value="P:cell wall organization"/>
    <property type="evidence" value="ECO:0007669"/>
    <property type="project" value="UniProtKB-KW"/>
</dbReference>
<dbReference type="InterPro" id="IPR036565">
    <property type="entry name" value="Mur-like_cat_sf"/>
</dbReference>
<dbReference type="SUPFAM" id="SSF51984">
    <property type="entry name" value="MurCD N-terminal domain"/>
    <property type="match status" value="1"/>
</dbReference>
<dbReference type="InterPro" id="IPR004101">
    <property type="entry name" value="Mur_ligase_C"/>
</dbReference>
<evidence type="ECO:0000259" key="10">
    <source>
        <dbReference type="Pfam" id="PF08245"/>
    </source>
</evidence>
<keyword evidence="6 7" id="KW-0067">ATP-binding</keyword>
<dbReference type="Gene3D" id="3.40.50.720">
    <property type="entry name" value="NAD(P)-binding Rossmann-like Domain"/>
    <property type="match status" value="1"/>
</dbReference>
<dbReference type="EC" id="6.3.2.9" evidence="7 8"/>
<dbReference type="KEGG" id="scor:J3U87_20870"/>
<sequence length="432" mass="46811">MNTLVAGLGQSGTAAAALLVRESRPFDTFDDRMRPDQAQSAVNGAAQDHFTDVSTLDWSRYDRVVVSPGLSIHHPLIVAAQAAEVPILSELELAFRHQKGTVVAVTGSNGKSTTVSLIDHLLRENGLKSRLCGNIGVAFARVVDEDPEAVYVVEVSSFQLEHVDRFRPRIGVLLNVAADHLDRHGTLARYRDTKLKLFARQLPDDLALISADLDVSVPGAARRESLPHANACMRDRKLYLADDWQADAGANPTLIGHNLTNALFACRVARELGVDGDGATRALTSFKGLVHRMERVGEHEGRIWINDSKATNVHAAQAAVDSMGQPYVLILGGSDKGGRFDGLNLAQNQPQYIVAYGETTNKICDDLAVYSPIREHDFDAACLRAHAVAEPGTAVLLAPACASFDQFPNFAARGDRFKELFHELTRTPPAGA</sequence>
<dbReference type="GO" id="GO:0051301">
    <property type="term" value="P:cell division"/>
    <property type="evidence" value="ECO:0007669"/>
    <property type="project" value="UniProtKB-KW"/>
</dbReference>
<dbReference type="SUPFAM" id="SSF53623">
    <property type="entry name" value="MurD-like peptide ligases, catalytic domain"/>
    <property type="match status" value="1"/>
</dbReference>
<dbReference type="GO" id="GO:0009252">
    <property type="term" value="P:peptidoglycan biosynthetic process"/>
    <property type="evidence" value="ECO:0007669"/>
    <property type="project" value="UniProtKB-UniRule"/>
</dbReference>
<feature type="binding site" evidence="7">
    <location>
        <begin position="107"/>
        <end position="113"/>
    </location>
    <ligand>
        <name>ATP</name>
        <dbReference type="ChEBI" id="CHEBI:30616"/>
    </ligand>
</feature>
<comment type="pathway">
    <text evidence="2 7 8">Cell wall biogenesis; peptidoglycan biosynthesis.</text>
</comment>
<dbReference type="InterPro" id="IPR013221">
    <property type="entry name" value="Mur_ligase_cen"/>
</dbReference>
<keyword evidence="3 7" id="KW-0963">Cytoplasm</keyword>
<dbReference type="AlphaFoldDB" id="A0A8A4TFR4"/>
<comment type="catalytic activity">
    <reaction evidence="7 8">
        <text>UDP-N-acetyl-alpha-D-muramoyl-L-alanine + D-glutamate + ATP = UDP-N-acetyl-alpha-D-muramoyl-L-alanyl-D-glutamate + ADP + phosphate + H(+)</text>
        <dbReference type="Rhea" id="RHEA:16429"/>
        <dbReference type="ChEBI" id="CHEBI:15378"/>
        <dbReference type="ChEBI" id="CHEBI:29986"/>
        <dbReference type="ChEBI" id="CHEBI:30616"/>
        <dbReference type="ChEBI" id="CHEBI:43474"/>
        <dbReference type="ChEBI" id="CHEBI:83898"/>
        <dbReference type="ChEBI" id="CHEBI:83900"/>
        <dbReference type="ChEBI" id="CHEBI:456216"/>
        <dbReference type="EC" id="6.3.2.9"/>
    </reaction>
</comment>
<comment type="subcellular location">
    <subcellularLocation>
        <location evidence="1 7 8">Cytoplasm</location>
    </subcellularLocation>
</comment>
<dbReference type="EMBL" id="CP071793">
    <property type="protein sequence ID" value="QTD48044.1"/>
    <property type="molecule type" value="Genomic_DNA"/>
</dbReference>
<dbReference type="UniPathway" id="UPA00219"/>
<evidence type="ECO:0000256" key="5">
    <source>
        <dbReference type="ARBA" id="ARBA00022741"/>
    </source>
</evidence>
<keyword evidence="5 7" id="KW-0547">Nucleotide-binding</keyword>
<dbReference type="GO" id="GO:0005524">
    <property type="term" value="F:ATP binding"/>
    <property type="evidence" value="ECO:0007669"/>
    <property type="project" value="UniProtKB-UniRule"/>
</dbReference>
<evidence type="ECO:0000259" key="9">
    <source>
        <dbReference type="Pfam" id="PF02875"/>
    </source>
</evidence>
<dbReference type="Pfam" id="PF08245">
    <property type="entry name" value="Mur_ligase_M"/>
    <property type="match status" value="1"/>
</dbReference>
<comment type="function">
    <text evidence="7 8">Cell wall formation. Catalyzes the addition of glutamate to the nucleotide precursor UDP-N-acetylmuramoyl-L-alanine (UMA).</text>
</comment>
<gene>
    <name evidence="7 11" type="primary">murD</name>
    <name evidence="11" type="ORF">J3U87_20870</name>
</gene>
<evidence type="ECO:0000313" key="11">
    <source>
        <dbReference type="EMBL" id="QTD48044.1"/>
    </source>
</evidence>
<evidence type="ECO:0000256" key="4">
    <source>
        <dbReference type="ARBA" id="ARBA00022598"/>
    </source>
</evidence>
<evidence type="ECO:0000256" key="2">
    <source>
        <dbReference type="ARBA" id="ARBA00004752"/>
    </source>
</evidence>
<organism evidence="11 12">
    <name type="scientific">Sulfidibacter corallicola</name>
    <dbReference type="NCBI Taxonomy" id="2818388"/>
    <lineage>
        <taxon>Bacteria</taxon>
        <taxon>Pseudomonadati</taxon>
        <taxon>Acidobacteriota</taxon>
        <taxon>Holophagae</taxon>
        <taxon>Acanthopleuribacterales</taxon>
        <taxon>Acanthopleuribacteraceae</taxon>
        <taxon>Sulfidibacter</taxon>
    </lineage>
</organism>
<evidence type="ECO:0000256" key="8">
    <source>
        <dbReference type="RuleBase" id="RU003664"/>
    </source>
</evidence>
<dbReference type="HAMAP" id="MF_00639">
    <property type="entry name" value="MurD"/>
    <property type="match status" value="1"/>
</dbReference>
<accession>A0A8A4TFR4</accession>
<dbReference type="Gene3D" id="3.90.190.20">
    <property type="entry name" value="Mur ligase, C-terminal domain"/>
    <property type="match status" value="1"/>
</dbReference>
<dbReference type="SUPFAM" id="SSF53244">
    <property type="entry name" value="MurD-like peptide ligases, peptide-binding domain"/>
    <property type="match status" value="1"/>
</dbReference>
<protein>
    <recommendedName>
        <fullName evidence="7 8">UDP-N-acetylmuramoylalanine--D-glutamate ligase</fullName>
        <ecNumber evidence="7 8">6.3.2.9</ecNumber>
    </recommendedName>
    <alternativeName>
        <fullName evidence="7">D-glutamic acid-adding enzyme</fullName>
    </alternativeName>
    <alternativeName>
        <fullName evidence="7">UDP-N-acetylmuramoyl-L-alanyl-D-glutamate synthetase</fullName>
    </alternativeName>
</protein>
<dbReference type="InterPro" id="IPR036615">
    <property type="entry name" value="Mur_ligase_C_dom_sf"/>
</dbReference>
<keyword evidence="7 8" id="KW-0573">Peptidoglycan synthesis</keyword>
<keyword evidence="12" id="KW-1185">Reference proteome</keyword>
<dbReference type="GO" id="GO:0005737">
    <property type="term" value="C:cytoplasm"/>
    <property type="evidence" value="ECO:0007669"/>
    <property type="project" value="UniProtKB-SubCell"/>
</dbReference>
<proteinExistence type="inferred from homology"/>
<keyword evidence="4 7" id="KW-0436">Ligase</keyword>
<dbReference type="InterPro" id="IPR005762">
    <property type="entry name" value="MurD"/>
</dbReference>
<evidence type="ECO:0000256" key="7">
    <source>
        <dbReference type="HAMAP-Rule" id="MF_00639"/>
    </source>
</evidence>
<comment type="similarity">
    <text evidence="7">Belongs to the MurCDEF family.</text>
</comment>
<dbReference type="Gene3D" id="3.40.1190.10">
    <property type="entry name" value="Mur-like, catalytic domain"/>
    <property type="match status" value="1"/>
</dbReference>
<keyword evidence="7 8" id="KW-0132">Cell division</keyword>